<proteinExistence type="predicted"/>
<sequence>MSQFPKVPNAVAKNYVIGRDFDVMKKNPVEKFEQKLFKYNVDRMIPTRNELKPRFLRENNEKEFNVMLSENDLKTMKKTQYQNQIRNIFNQEYEHKIENDKNSKDNKNKTGLIHLDWACKLINIREKFLPDFETLEKRSFQRIDSYIWSSKQIIASSSYKKVCLYHPINGFTRALDINDKVCITFSNSGDYLAMAYRKSSRGYHFHDLYVFQIKHEALFTDEKLETEKIRTNIDSDITALCYTKNDRYLMCGTNKGEIYVIRQSNDPKKRISYWTLMNKLTTKHDCEITKISFSATHKYMATIDKQGVFQIWNGGSWTSIFIYHYSENSHLYKHFEWHPFVDNELIIAKRFYPAIHLFNVTQRKIVATFMSWKEDWELTSIAFNPKTAQLAVCFYNAEEFINRVSILASMSQVISSFDFDYIEGGLKLFWNTNGTMLGAGARSFRFAFWSFQKNTTDFNFLSKERSITENRKKPAKLLTLSDSKIGCLR</sequence>
<evidence type="ECO:0000313" key="1">
    <source>
        <dbReference type="EMBL" id="KAG5671466.1"/>
    </source>
</evidence>
<gene>
    <name evidence="1" type="ORF">PVAND_001661</name>
</gene>
<dbReference type="AlphaFoldDB" id="A0A9J6BNW3"/>
<name>A0A9J6BNW3_POLVA</name>
<dbReference type="EMBL" id="JADBJN010000003">
    <property type="protein sequence ID" value="KAG5671466.1"/>
    <property type="molecule type" value="Genomic_DNA"/>
</dbReference>
<dbReference type="Gene3D" id="2.130.10.10">
    <property type="entry name" value="YVTN repeat-like/Quinoprotein amine dehydrogenase"/>
    <property type="match status" value="1"/>
</dbReference>
<organism evidence="1 2">
    <name type="scientific">Polypedilum vanderplanki</name>
    <name type="common">Sleeping chironomid midge</name>
    <dbReference type="NCBI Taxonomy" id="319348"/>
    <lineage>
        <taxon>Eukaryota</taxon>
        <taxon>Metazoa</taxon>
        <taxon>Ecdysozoa</taxon>
        <taxon>Arthropoda</taxon>
        <taxon>Hexapoda</taxon>
        <taxon>Insecta</taxon>
        <taxon>Pterygota</taxon>
        <taxon>Neoptera</taxon>
        <taxon>Endopterygota</taxon>
        <taxon>Diptera</taxon>
        <taxon>Nematocera</taxon>
        <taxon>Chironomoidea</taxon>
        <taxon>Chironomidae</taxon>
        <taxon>Chironominae</taxon>
        <taxon>Polypedilum</taxon>
        <taxon>Polypedilum</taxon>
    </lineage>
</organism>
<accession>A0A9J6BNW3</accession>
<dbReference type="SUPFAM" id="SSF50978">
    <property type="entry name" value="WD40 repeat-like"/>
    <property type="match status" value="1"/>
</dbReference>
<dbReference type="InterPro" id="IPR015943">
    <property type="entry name" value="WD40/YVTN_repeat-like_dom_sf"/>
</dbReference>
<dbReference type="OrthoDB" id="10263272at2759"/>
<comment type="caution">
    <text evidence="1">The sequence shown here is derived from an EMBL/GenBank/DDBJ whole genome shotgun (WGS) entry which is preliminary data.</text>
</comment>
<dbReference type="Proteomes" id="UP001107558">
    <property type="component" value="Chromosome 3"/>
</dbReference>
<reference evidence="1" key="1">
    <citation type="submission" date="2021-03" db="EMBL/GenBank/DDBJ databases">
        <title>Chromosome level genome of the anhydrobiotic midge Polypedilum vanderplanki.</title>
        <authorList>
            <person name="Yoshida Y."/>
            <person name="Kikawada T."/>
            <person name="Gusev O."/>
        </authorList>
    </citation>
    <scope>NUCLEOTIDE SEQUENCE</scope>
    <source>
        <strain evidence="1">NIAS01</strain>
        <tissue evidence="1">Whole body or cell culture</tissue>
    </source>
</reference>
<dbReference type="InterPro" id="IPR036322">
    <property type="entry name" value="WD40_repeat_dom_sf"/>
</dbReference>
<keyword evidence="2" id="KW-1185">Reference proteome</keyword>
<evidence type="ECO:0000313" key="2">
    <source>
        <dbReference type="Proteomes" id="UP001107558"/>
    </source>
</evidence>
<protein>
    <submittedName>
        <fullName evidence="1">Uncharacterized protein</fullName>
    </submittedName>
</protein>